<dbReference type="Gene3D" id="3.40.630.30">
    <property type="match status" value="1"/>
</dbReference>
<organism evidence="2 3">
    <name type="scientific">Streptomyces ziwulingensis</name>
    <dbReference type="NCBI Taxonomy" id="1045501"/>
    <lineage>
        <taxon>Bacteria</taxon>
        <taxon>Bacillati</taxon>
        <taxon>Actinomycetota</taxon>
        <taxon>Actinomycetes</taxon>
        <taxon>Kitasatosporales</taxon>
        <taxon>Streptomycetaceae</taxon>
        <taxon>Streptomyces</taxon>
    </lineage>
</organism>
<proteinExistence type="predicted"/>
<dbReference type="Proteomes" id="UP001501265">
    <property type="component" value="Unassembled WGS sequence"/>
</dbReference>
<accession>A0ABP9B4Y2</accession>
<feature type="domain" description="BioF2-like acetyltransferase" evidence="1">
    <location>
        <begin position="151"/>
        <end position="292"/>
    </location>
</feature>
<dbReference type="SUPFAM" id="SSF55729">
    <property type="entry name" value="Acyl-CoA N-acyltransferases (Nat)"/>
    <property type="match status" value="1"/>
</dbReference>
<keyword evidence="3" id="KW-1185">Reference proteome</keyword>
<evidence type="ECO:0000313" key="2">
    <source>
        <dbReference type="EMBL" id="GAA4790027.1"/>
    </source>
</evidence>
<evidence type="ECO:0000259" key="1">
    <source>
        <dbReference type="Pfam" id="PF13480"/>
    </source>
</evidence>
<protein>
    <recommendedName>
        <fullName evidence="1">BioF2-like acetyltransferase domain-containing protein</fullName>
    </recommendedName>
</protein>
<dbReference type="InterPro" id="IPR016181">
    <property type="entry name" value="Acyl_CoA_acyltransferase"/>
</dbReference>
<comment type="caution">
    <text evidence="2">The sequence shown here is derived from an EMBL/GenBank/DDBJ whole genome shotgun (WGS) entry which is preliminary data.</text>
</comment>
<dbReference type="EMBL" id="BAABIG010000013">
    <property type="protein sequence ID" value="GAA4790027.1"/>
    <property type="molecule type" value="Genomic_DNA"/>
</dbReference>
<name>A0ABP9B4Y2_9ACTN</name>
<dbReference type="Pfam" id="PF13480">
    <property type="entry name" value="Acetyltransf_6"/>
    <property type="match status" value="1"/>
</dbReference>
<gene>
    <name evidence="2" type="ORF">GCM10023220_13880</name>
</gene>
<reference evidence="3" key="1">
    <citation type="journal article" date="2019" name="Int. J. Syst. Evol. Microbiol.">
        <title>The Global Catalogue of Microorganisms (GCM) 10K type strain sequencing project: providing services to taxonomists for standard genome sequencing and annotation.</title>
        <authorList>
            <consortium name="The Broad Institute Genomics Platform"/>
            <consortium name="The Broad Institute Genome Sequencing Center for Infectious Disease"/>
            <person name="Wu L."/>
            <person name="Ma J."/>
        </authorList>
    </citation>
    <scope>NUCLEOTIDE SEQUENCE [LARGE SCALE GENOMIC DNA]</scope>
    <source>
        <strain evidence="3">JCM 18081</strain>
    </source>
</reference>
<dbReference type="InterPro" id="IPR038740">
    <property type="entry name" value="BioF2-like_GNAT_dom"/>
</dbReference>
<evidence type="ECO:0000313" key="3">
    <source>
        <dbReference type="Proteomes" id="UP001501265"/>
    </source>
</evidence>
<sequence>MLRPDELGPDDMKRWRELGAGAEVPQNPFLDPGFTRAVGRFRAGTRVAVLQEDGTPVGYFPFERGTFGRGRAVGLGVSDSQGAVLSPQVRLDARRLLRACSLSSWEFDNLAEGQHAFAPYAAEELAVPVVDLDGGFGHYLEKLRGSAPGFVRQTLAKERRLVRQVGEVRFVYDSHDPAVLRELMRWKSAQYRRTGRRDRFAQEWISGLVHLLARGDDPECRGLLSVLYAGDRPVAAHFGLRSPTVLSWWFPAYDRAYGKFSPGLVLHLRMLEAAAADGVRLVDLGSGPARYKTTLKTRDLWVYEGAVVCPGPGGAAFRLGREPVRAARRFVRGRPALAATAARTLAEAGRLRNRVTSARTGGGRTDRDG</sequence>